<accession>A0A4Q0P603</accession>
<dbReference type="InterPro" id="IPR029044">
    <property type="entry name" value="Nucleotide-diphossugar_trans"/>
</dbReference>
<proteinExistence type="inferred from homology"/>
<keyword evidence="2" id="KW-0328">Glycosyltransferase</keyword>
<comment type="similarity">
    <text evidence="1">Belongs to the glycosyltransferase 2 family.</text>
</comment>
<reference evidence="6 7" key="1">
    <citation type="submission" date="2018-07" db="EMBL/GenBank/DDBJ databases">
        <title>Leeuwenhoekiella genomics.</title>
        <authorList>
            <person name="Tahon G."/>
            <person name="Willems A."/>
        </authorList>
    </citation>
    <scope>NUCLEOTIDE SEQUENCE [LARGE SCALE GENOMIC DNA]</scope>
    <source>
        <strain evidence="6 7">LMG 22550</strain>
    </source>
</reference>
<dbReference type="AlphaFoldDB" id="A0A4Q0P603"/>
<evidence type="ECO:0000313" key="6">
    <source>
        <dbReference type="EMBL" id="RXG21506.1"/>
    </source>
</evidence>
<keyword evidence="3 6" id="KW-0808">Transferase</keyword>
<dbReference type="RefSeq" id="WP_164916328.1">
    <property type="nucleotide sequence ID" value="NZ_QOVM01000005.1"/>
</dbReference>
<feature type="transmembrane region" description="Helical" evidence="4">
    <location>
        <begin position="277"/>
        <end position="301"/>
    </location>
</feature>
<protein>
    <submittedName>
        <fullName evidence="6">Cellulose synthase/poly-beta-1,6-N-acetylglucosamine synthase-like glycosyltransferase</fullName>
    </submittedName>
</protein>
<keyword evidence="4" id="KW-0472">Membrane</keyword>
<name>A0A4Q0P603_9FLAO</name>
<dbReference type="EMBL" id="QOVM01000005">
    <property type="protein sequence ID" value="RXG21506.1"/>
    <property type="molecule type" value="Genomic_DNA"/>
</dbReference>
<dbReference type="SUPFAM" id="SSF53448">
    <property type="entry name" value="Nucleotide-diphospho-sugar transferases"/>
    <property type="match status" value="1"/>
</dbReference>
<keyword evidence="4" id="KW-0812">Transmembrane</keyword>
<dbReference type="Pfam" id="PF00535">
    <property type="entry name" value="Glycos_transf_2"/>
    <property type="match status" value="1"/>
</dbReference>
<evidence type="ECO:0000256" key="1">
    <source>
        <dbReference type="ARBA" id="ARBA00006739"/>
    </source>
</evidence>
<dbReference type="Gene3D" id="3.90.550.10">
    <property type="entry name" value="Spore Coat Polysaccharide Biosynthesis Protein SpsA, Chain A"/>
    <property type="match status" value="1"/>
</dbReference>
<dbReference type="PANTHER" id="PTHR43630">
    <property type="entry name" value="POLY-BETA-1,6-N-ACETYL-D-GLUCOSAMINE SYNTHASE"/>
    <property type="match status" value="1"/>
</dbReference>
<dbReference type="PANTHER" id="PTHR43630:SF1">
    <property type="entry name" value="POLY-BETA-1,6-N-ACETYL-D-GLUCOSAMINE SYNTHASE"/>
    <property type="match status" value="1"/>
</dbReference>
<feature type="transmembrane region" description="Helical" evidence="4">
    <location>
        <begin position="337"/>
        <end position="358"/>
    </location>
</feature>
<comment type="caution">
    <text evidence="6">The sequence shown here is derived from an EMBL/GenBank/DDBJ whole genome shotgun (WGS) entry which is preliminary data.</text>
</comment>
<organism evidence="6 7">
    <name type="scientific">Leeuwenhoekiella aequorea</name>
    <dbReference type="NCBI Taxonomy" id="283736"/>
    <lineage>
        <taxon>Bacteria</taxon>
        <taxon>Pseudomonadati</taxon>
        <taxon>Bacteroidota</taxon>
        <taxon>Flavobacteriia</taxon>
        <taxon>Flavobacteriales</taxon>
        <taxon>Flavobacteriaceae</taxon>
        <taxon>Leeuwenhoekiella</taxon>
    </lineage>
</organism>
<evidence type="ECO:0000313" key="7">
    <source>
        <dbReference type="Proteomes" id="UP000289238"/>
    </source>
</evidence>
<evidence type="ECO:0000259" key="5">
    <source>
        <dbReference type="Pfam" id="PF00535"/>
    </source>
</evidence>
<evidence type="ECO:0000256" key="3">
    <source>
        <dbReference type="ARBA" id="ARBA00022679"/>
    </source>
</evidence>
<dbReference type="CDD" id="cd04192">
    <property type="entry name" value="GT_2_like_e"/>
    <property type="match status" value="1"/>
</dbReference>
<keyword evidence="4" id="KW-1133">Transmembrane helix</keyword>
<evidence type="ECO:0000256" key="2">
    <source>
        <dbReference type="ARBA" id="ARBA00022676"/>
    </source>
</evidence>
<evidence type="ECO:0000256" key="4">
    <source>
        <dbReference type="SAM" id="Phobius"/>
    </source>
</evidence>
<dbReference type="InterPro" id="IPR001173">
    <property type="entry name" value="Glyco_trans_2-like"/>
</dbReference>
<feature type="domain" description="Glycosyltransferase 2-like" evidence="5">
    <location>
        <begin position="44"/>
        <end position="149"/>
    </location>
</feature>
<feature type="transmembrane region" description="Helical" evidence="4">
    <location>
        <begin position="307"/>
        <end position="325"/>
    </location>
</feature>
<dbReference type="Proteomes" id="UP000289238">
    <property type="component" value="Unassembled WGS sequence"/>
</dbReference>
<sequence length="370" mass="41790">MILLEACLILYVILIAFFCYGFLILPTYTISDHNIDNKPFTGFTIVTPFRNEAENLERLLNSLSALDYPKSLYEILLVNDDSSDQSLQVIQKFIECHSLNLKVVDSVRFSGSPKKDALTKGISLSVFDWIVTTDADCSVPKNWLHAIDFKAKQPLIKFIAGPVTLFPQQGFLNVFQQLDFLSLQGATIGSFGLNKPFMCNGANLAFSKHEFLKLNGYQNTNHIASGDDLFLLQKFADSSVDSVVYMNSKDALVYSNAQTTFSQLSQQRKRWASKASAYTSVFAIGTSLLVLTGNIAGIASLFFFKDIGYLVLIKLFIDFCLIYLTATLFRQTKSLKYYLVVLFLHPFFTVYIAVWSQFGKFEWKGRSFKK</sequence>
<gene>
    <name evidence="6" type="ORF">DSM00_2353</name>
</gene>
<keyword evidence="7" id="KW-1185">Reference proteome</keyword>
<feature type="transmembrane region" description="Helical" evidence="4">
    <location>
        <begin position="6"/>
        <end position="25"/>
    </location>
</feature>
<dbReference type="GO" id="GO:0016757">
    <property type="term" value="F:glycosyltransferase activity"/>
    <property type="evidence" value="ECO:0007669"/>
    <property type="project" value="UniProtKB-KW"/>
</dbReference>